<reference evidence="3 4" key="1">
    <citation type="submission" date="2019-02" db="EMBL/GenBank/DDBJ databases">
        <title>Prokaryotic population dynamics and viral predation in marine succession experiment using metagenomics: the confinement effect.</title>
        <authorList>
            <person name="Haro-Moreno J.M."/>
            <person name="Rodriguez-Valera F."/>
            <person name="Lopez-Perez M."/>
        </authorList>
    </citation>
    <scope>NUCLEOTIDE SEQUENCE [LARGE SCALE GENOMIC DNA]</scope>
    <source>
        <strain evidence="3">MED-G161</strain>
    </source>
</reference>
<organism evidence="3 4">
    <name type="scientific">SAR86 cluster bacterium</name>
    <dbReference type="NCBI Taxonomy" id="2030880"/>
    <lineage>
        <taxon>Bacteria</taxon>
        <taxon>Pseudomonadati</taxon>
        <taxon>Pseudomonadota</taxon>
        <taxon>Gammaproteobacteria</taxon>
        <taxon>SAR86 cluster</taxon>
    </lineage>
</organism>
<dbReference type="EMBL" id="SHBG01000016">
    <property type="protein sequence ID" value="RZO24719.1"/>
    <property type="molecule type" value="Genomic_DNA"/>
</dbReference>
<comment type="subcellular location">
    <subcellularLocation>
        <location evidence="2">Cytoplasm</location>
    </subcellularLocation>
    <text evidence="2">Associated with two foci at the outer edges of the nucleoid region in young cells, and at four foci within both cell halves in older cells.</text>
</comment>
<dbReference type="AlphaFoldDB" id="A0A520MU16"/>
<keyword evidence="2" id="KW-0131">Cell cycle</keyword>
<dbReference type="HAMAP" id="MF_01805">
    <property type="entry name" value="ScpA"/>
    <property type="match status" value="1"/>
</dbReference>
<dbReference type="InterPro" id="IPR023093">
    <property type="entry name" value="ScpA-like_C"/>
</dbReference>
<comment type="function">
    <text evidence="2">Participates in chromosomal partition during cell division. May act via the formation of a condensin-like complex containing Smc and ScpB that pull DNA away from mid-cell into both cell halves.</text>
</comment>
<dbReference type="Pfam" id="PF02616">
    <property type="entry name" value="SMC_ScpA"/>
    <property type="match status" value="1"/>
</dbReference>
<comment type="subunit">
    <text evidence="2">Component of a cohesin-like complex composed of ScpA, ScpB and the Smc homodimer, in which ScpA and ScpB bind to the head domain of Smc. The presence of the three proteins is required for the association of the complex with DNA.</text>
</comment>
<dbReference type="GO" id="GO:0051301">
    <property type="term" value="P:cell division"/>
    <property type="evidence" value="ECO:0007669"/>
    <property type="project" value="UniProtKB-KW"/>
</dbReference>
<keyword evidence="2" id="KW-0963">Cytoplasm</keyword>
<name>A0A520MU16_9GAMM</name>
<dbReference type="PANTHER" id="PTHR33969:SF2">
    <property type="entry name" value="SEGREGATION AND CONDENSATION PROTEIN A"/>
    <property type="match status" value="1"/>
</dbReference>
<sequence>MQNNNLAQLELPTVMGKQFAEIPDDLFIPPNALEVCLEKFSGPLDLLLYLIRKENIDILDLNVSEITEQYLEYIELMDSLKFELAADYLVMAATLAEIKSRLMLPKESFEDEEDDPRASLIKRLQEYQRFKIVSEKIAILPRVDRDFFVASAKLPKLDEIESSEVLISKDDIFSAITEVINRPNYKSSHLIDFEELSTQERIQILLELLNKTNIISFSKTLKKPEGKKGVVVTLLASLELAKDGYVELIQNKSEELFIKSSRSI</sequence>
<evidence type="ECO:0000256" key="1">
    <source>
        <dbReference type="ARBA" id="ARBA00044777"/>
    </source>
</evidence>
<dbReference type="Gene3D" id="1.10.10.580">
    <property type="entry name" value="Structural maintenance of chromosome 1. Chain E"/>
    <property type="match status" value="1"/>
</dbReference>
<protein>
    <recommendedName>
        <fullName evidence="1 2">Segregation and condensation protein A</fullName>
    </recommendedName>
</protein>
<dbReference type="Gene3D" id="6.10.250.2410">
    <property type="match status" value="1"/>
</dbReference>
<evidence type="ECO:0000256" key="2">
    <source>
        <dbReference type="HAMAP-Rule" id="MF_01805"/>
    </source>
</evidence>
<dbReference type="PANTHER" id="PTHR33969">
    <property type="entry name" value="SEGREGATION AND CONDENSATION PROTEIN A"/>
    <property type="match status" value="1"/>
</dbReference>
<comment type="caution">
    <text evidence="3">The sequence shown here is derived from an EMBL/GenBank/DDBJ whole genome shotgun (WGS) entry which is preliminary data.</text>
</comment>
<gene>
    <name evidence="2" type="primary">scpA</name>
    <name evidence="3" type="ORF">EVA94_02335</name>
</gene>
<dbReference type="GO" id="GO:0006260">
    <property type="term" value="P:DNA replication"/>
    <property type="evidence" value="ECO:0007669"/>
    <property type="project" value="UniProtKB-UniRule"/>
</dbReference>
<evidence type="ECO:0000313" key="3">
    <source>
        <dbReference type="EMBL" id="RZO24719.1"/>
    </source>
</evidence>
<dbReference type="Proteomes" id="UP000315498">
    <property type="component" value="Unassembled WGS sequence"/>
</dbReference>
<keyword evidence="2" id="KW-0132">Cell division</keyword>
<keyword evidence="2" id="KW-0159">Chromosome partition</keyword>
<evidence type="ECO:0000313" key="4">
    <source>
        <dbReference type="Proteomes" id="UP000315498"/>
    </source>
</evidence>
<accession>A0A520MU16</accession>
<dbReference type="InterPro" id="IPR003768">
    <property type="entry name" value="ScpA"/>
</dbReference>
<comment type="similarity">
    <text evidence="2">Belongs to the ScpA family.</text>
</comment>
<dbReference type="GO" id="GO:0007059">
    <property type="term" value="P:chromosome segregation"/>
    <property type="evidence" value="ECO:0007669"/>
    <property type="project" value="UniProtKB-UniRule"/>
</dbReference>
<proteinExistence type="inferred from homology"/>
<dbReference type="GO" id="GO:0005737">
    <property type="term" value="C:cytoplasm"/>
    <property type="evidence" value="ECO:0007669"/>
    <property type="project" value="UniProtKB-SubCell"/>
</dbReference>